<evidence type="ECO:0000313" key="1">
    <source>
        <dbReference type="EMBL" id="QDH89738.1"/>
    </source>
</evidence>
<dbReference type="EMBL" id="MN035004">
    <property type="protein sequence ID" value="QDH89738.1"/>
    <property type="molecule type" value="Genomic_RNA"/>
</dbReference>
<accession>A0A514D7Y7</accession>
<protein>
    <submittedName>
        <fullName evidence="1">Uncharacterized protein</fullName>
    </submittedName>
</protein>
<name>A0A514D7Y7_9VIRU</name>
<sequence>MSQVYKVEVVNEVGNAAMFLTSSLENVRLLQSHYLSSIIKIETYEVDNFDTRGIPFSDVRAIMDFIYSDK</sequence>
<organism evidence="1">
    <name type="scientific">Leviviridae sp</name>
    <dbReference type="NCBI Taxonomy" id="2027243"/>
    <lineage>
        <taxon>Viruses</taxon>
        <taxon>Riboviria</taxon>
        <taxon>Orthornavirae</taxon>
        <taxon>Lenarviricota</taxon>
        <taxon>Leviviricetes</taxon>
        <taxon>Norzivirales</taxon>
        <taxon>Fiersviridae</taxon>
    </lineage>
</organism>
<gene>
    <name evidence="1" type="ORF">H4BulkLitter238064_000002</name>
</gene>
<proteinExistence type="predicted"/>
<reference evidence="1" key="1">
    <citation type="submission" date="2019-05" db="EMBL/GenBank/DDBJ databases">
        <title>Metatranscriptomic reconstruction reveals RNA viruses with the potential to shape carbon cycling in soil.</title>
        <authorList>
            <person name="Starr E.P."/>
            <person name="Nuccio E."/>
            <person name="Pett-Ridge J."/>
            <person name="Banfield J.F."/>
            <person name="Firestone M.K."/>
        </authorList>
    </citation>
    <scope>NUCLEOTIDE SEQUENCE</scope>
    <source>
        <strain evidence="1">H4_Bulk_Litter_23_scaffold_8064</strain>
    </source>
</reference>